<feature type="transmembrane region" description="Helical" evidence="5">
    <location>
        <begin position="80"/>
        <end position="99"/>
    </location>
</feature>
<proteinExistence type="predicted"/>
<dbReference type="Proteomes" id="UP000694257">
    <property type="component" value="Chromosome"/>
</dbReference>
<evidence type="ECO:0000256" key="1">
    <source>
        <dbReference type="ARBA" id="ARBA00004127"/>
    </source>
</evidence>
<feature type="transmembrane region" description="Helical" evidence="5">
    <location>
        <begin position="44"/>
        <end position="68"/>
    </location>
</feature>
<dbReference type="PANTHER" id="PTHR12714:SF9">
    <property type="entry name" value="PROTEIN-S-ISOPRENYLCYSTEINE O-METHYLTRANSFERASE"/>
    <property type="match status" value="1"/>
</dbReference>
<organism evidence="6 7">
    <name type="scientific">Nocardia iowensis</name>
    <dbReference type="NCBI Taxonomy" id="204891"/>
    <lineage>
        <taxon>Bacteria</taxon>
        <taxon>Bacillati</taxon>
        <taxon>Actinomycetota</taxon>
        <taxon>Actinomycetes</taxon>
        <taxon>Mycobacteriales</taxon>
        <taxon>Nocardiaceae</taxon>
        <taxon>Nocardia</taxon>
    </lineage>
</organism>
<dbReference type="PANTHER" id="PTHR12714">
    <property type="entry name" value="PROTEIN-S ISOPRENYLCYSTEINE O-METHYLTRANSFERASE"/>
    <property type="match status" value="1"/>
</dbReference>
<dbReference type="EMBL" id="CP078145">
    <property type="protein sequence ID" value="QXN89918.1"/>
    <property type="molecule type" value="Genomic_DNA"/>
</dbReference>
<evidence type="ECO:0000256" key="5">
    <source>
        <dbReference type="SAM" id="Phobius"/>
    </source>
</evidence>
<sequence>MATVAVGLYLVFAVAAFGWRSWWQWRRTGSTGFRGLNSRSSPMEWLVGVGLVGAFVLGFAAPVLQLTGVIAPIPLLDKSIVQWLGLAAAAAGIAGTLFAQHAMGESWRIGVDVAERTTLVRSGIFGTVRNPIFTGMFLFAAGATAMAPNLVAVVGFLLLVCVIELQVRLVEEPYLLDVHGDSYRSYTAEVGRFVPAVGRRAIPR</sequence>
<evidence type="ECO:0000313" key="6">
    <source>
        <dbReference type="EMBL" id="QXN89918.1"/>
    </source>
</evidence>
<keyword evidence="2 5" id="KW-0812">Transmembrane</keyword>
<name>A0ABX8RJV1_NOCIO</name>
<accession>A0ABX8RJV1</accession>
<dbReference type="Pfam" id="PF04191">
    <property type="entry name" value="PEMT"/>
    <property type="match status" value="1"/>
</dbReference>
<protein>
    <submittedName>
        <fullName evidence="6">Isoprenylcysteine carboxylmethyltransferase family protein</fullName>
    </submittedName>
</protein>
<evidence type="ECO:0000256" key="3">
    <source>
        <dbReference type="ARBA" id="ARBA00022989"/>
    </source>
</evidence>
<feature type="transmembrane region" description="Helical" evidence="5">
    <location>
        <begin position="137"/>
        <end position="160"/>
    </location>
</feature>
<evidence type="ECO:0000256" key="4">
    <source>
        <dbReference type="ARBA" id="ARBA00023136"/>
    </source>
</evidence>
<feature type="transmembrane region" description="Helical" evidence="5">
    <location>
        <begin position="6"/>
        <end position="23"/>
    </location>
</feature>
<evidence type="ECO:0000313" key="7">
    <source>
        <dbReference type="Proteomes" id="UP000694257"/>
    </source>
</evidence>
<keyword evidence="7" id="KW-1185">Reference proteome</keyword>
<gene>
    <name evidence="6" type="ORF">KV110_31355</name>
</gene>
<keyword evidence="4 5" id="KW-0472">Membrane</keyword>
<dbReference type="RefSeq" id="WP_218470785.1">
    <property type="nucleotide sequence ID" value="NZ_BAABJN010000006.1"/>
</dbReference>
<evidence type="ECO:0000256" key="2">
    <source>
        <dbReference type="ARBA" id="ARBA00022692"/>
    </source>
</evidence>
<reference evidence="6 7" key="1">
    <citation type="submission" date="2021-07" db="EMBL/GenBank/DDBJ databases">
        <title>Whole Genome Sequence of Nocardia Iowensis.</title>
        <authorList>
            <person name="Lamm A."/>
            <person name="Collins-Fairclough A.M."/>
            <person name="Bunk B."/>
            <person name="Sproer C."/>
        </authorList>
    </citation>
    <scope>NUCLEOTIDE SEQUENCE [LARGE SCALE GENOMIC DNA]</scope>
    <source>
        <strain evidence="6 7">NRRL 5646</strain>
    </source>
</reference>
<dbReference type="InterPro" id="IPR007318">
    <property type="entry name" value="Phopholipid_MeTrfase"/>
</dbReference>
<comment type="subcellular location">
    <subcellularLocation>
        <location evidence="1">Endomembrane system</location>
        <topology evidence="1">Multi-pass membrane protein</topology>
    </subcellularLocation>
</comment>
<keyword evidence="3 5" id="KW-1133">Transmembrane helix</keyword>